<comment type="caution">
    <text evidence="1">The sequence shown here is derived from an EMBL/GenBank/DDBJ whole genome shotgun (WGS) entry which is preliminary data.</text>
</comment>
<gene>
    <name evidence="1" type="ORF">EZM97_25630</name>
</gene>
<sequence>MTSIDQRRAQRKRANFTVVVSDTINQRPLGHLGNISASGLLIISVYPPRNEAVYQVSLTLPGLTQHPQAIDLGIQEQWHEAASNPGQIWSGYRIIAISPTDAAVLDAWLELPGSRG</sequence>
<dbReference type="Proteomes" id="UP000291822">
    <property type="component" value="Unassembled WGS sequence"/>
</dbReference>
<organism evidence="1 2">
    <name type="scientific">Dyella soli</name>
    <dbReference type="NCBI Taxonomy" id="522319"/>
    <lineage>
        <taxon>Bacteria</taxon>
        <taxon>Pseudomonadati</taxon>
        <taxon>Pseudomonadota</taxon>
        <taxon>Gammaproteobacteria</taxon>
        <taxon>Lysobacterales</taxon>
        <taxon>Rhodanobacteraceae</taxon>
        <taxon>Dyella</taxon>
    </lineage>
</organism>
<keyword evidence="2" id="KW-1185">Reference proteome</keyword>
<proteinExistence type="predicted"/>
<name>A0A4R0YMI1_9GAMM</name>
<evidence type="ECO:0000313" key="1">
    <source>
        <dbReference type="EMBL" id="TCI08708.1"/>
    </source>
</evidence>
<dbReference type="EMBL" id="SJTG01000004">
    <property type="protein sequence ID" value="TCI08708.1"/>
    <property type="molecule type" value="Genomic_DNA"/>
</dbReference>
<evidence type="ECO:0000313" key="2">
    <source>
        <dbReference type="Proteomes" id="UP000291822"/>
    </source>
</evidence>
<dbReference type="AlphaFoldDB" id="A0A4R0YMI1"/>
<accession>A0A4R0YMI1</accession>
<protein>
    <submittedName>
        <fullName evidence="1">PilZ domain-containing protein</fullName>
    </submittedName>
</protein>
<reference evidence="1 2" key="1">
    <citation type="submission" date="2019-02" db="EMBL/GenBank/DDBJ databases">
        <title>Dyella amyloliquefaciens sp. nov., isolated from forest soil.</title>
        <authorList>
            <person name="Gao Z.-H."/>
            <person name="Qiu L.-H."/>
        </authorList>
    </citation>
    <scope>NUCLEOTIDE SEQUENCE [LARGE SCALE GENOMIC DNA]</scope>
    <source>
        <strain evidence="1 2">KACC 12747</strain>
    </source>
</reference>